<evidence type="ECO:0000256" key="7">
    <source>
        <dbReference type="ARBA" id="ARBA00022840"/>
    </source>
</evidence>
<evidence type="ECO:0000256" key="5">
    <source>
        <dbReference type="ARBA" id="ARBA00022741"/>
    </source>
</evidence>
<keyword evidence="6 13" id="KW-0418">Kinase</keyword>
<feature type="transmembrane region" description="Helical" evidence="10">
    <location>
        <begin position="177"/>
        <end position="203"/>
    </location>
</feature>
<dbReference type="OrthoDB" id="227596at2"/>
<feature type="compositionally biased region" description="Polar residues" evidence="9">
    <location>
        <begin position="308"/>
        <end position="318"/>
    </location>
</feature>
<dbReference type="PANTHER" id="PTHR24421">
    <property type="entry name" value="NITRATE/NITRITE SENSOR PROTEIN NARX-RELATED"/>
    <property type="match status" value="1"/>
</dbReference>
<dbReference type="EMBL" id="PVTI01000022">
    <property type="protein sequence ID" value="PRY55647.1"/>
    <property type="molecule type" value="Genomic_DNA"/>
</dbReference>
<evidence type="ECO:0000256" key="8">
    <source>
        <dbReference type="ARBA" id="ARBA00023012"/>
    </source>
</evidence>
<keyword evidence="10" id="KW-0472">Membrane</keyword>
<keyword evidence="5" id="KW-0547">Nucleotide-binding</keyword>
<dbReference type="Pfam" id="PF02518">
    <property type="entry name" value="HATPase_c"/>
    <property type="match status" value="1"/>
</dbReference>
<dbReference type="InterPro" id="IPR011712">
    <property type="entry name" value="Sig_transdc_His_kin_sub3_dim/P"/>
</dbReference>
<evidence type="ECO:0000256" key="3">
    <source>
        <dbReference type="ARBA" id="ARBA00022553"/>
    </source>
</evidence>
<keyword evidence="8" id="KW-0902">Two-component regulatory system</keyword>
<protein>
    <recommendedName>
        <fullName evidence="2">histidine kinase</fullName>
        <ecNumber evidence="2">2.7.13.3</ecNumber>
    </recommendedName>
</protein>
<evidence type="ECO:0000259" key="11">
    <source>
        <dbReference type="Pfam" id="PF02518"/>
    </source>
</evidence>
<evidence type="ECO:0000256" key="2">
    <source>
        <dbReference type="ARBA" id="ARBA00012438"/>
    </source>
</evidence>
<feature type="transmembrane region" description="Helical" evidence="10">
    <location>
        <begin position="88"/>
        <end position="108"/>
    </location>
</feature>
<keyword evidence="10" id="KW-1133">Transmembrane helix</keyword>
<name>A0A2T0UCV8_9MICO</name>
<dbReference type="GO" id="GO:0046983">
    <property type="term" value="F:protein dimerization activity"/>
    <property type="evidence" value="ECO:0007669"/>
    <property type="project" value="InterPro"/>
</dbReference>
<dbReference type="Gene3D" id="1.20.5.1930">
    <property type="match status" value="1"/>
</dbReference>
<feature type="transmembrane region" description="Helical" evidence="10">
    <location>
        <begin position="137"/>
        <end position="157"/>
    </location>
</feature>
<keyword evidence="14" id="KW-1185">Reference proteome</keyword>
<dbReference type="EC" id="2.7.13.3" evidence="2"/>
<dbReference type="GO" id="GO:0016020">
    <property type="term" value="C:membrane"/>
    <property type="evidence" value="ECO:0007669"/>
    <property type="project" value="InterPro"/>
</dbReference>
<evidence type="ECO:0000256" key="6">
    <source>
        <dbReference type="ARBA" id="ARBA00022777"/>
    </source>
</evidence>
<keyword evidence="10" id="KW-0812">Transmembrane</keyword>
<dbReference type="GO" id="GO:0005524">
    <property type="term" value="F:ATP binding"/>
    <property type="evidence" value="ECO:0007669"/>
    <property type="project" value="UniProtKB-KW"/>
</dbReference>
<evidence type="ECO:0000256" key="10">
    <source>
        <dbReference type="SAM" id="Phobius"/>
    </source>
</evidence>
<comment type="caution">
    <text evidence="13">The sequence shown here is derived from an EMBL/GenBank/DDBJ whole genome shotgun (WGS) entry which is preliminary data.</text>
</comment>
<feature type="region of interest" description="Disordered" evidence="9">
    <location>
        <begin position="301"/>
        <end position="328"/>
    </location>
</feature>
<evidence type="ECO:0000256" key="4">
    <source>
        <dbReference type="ARBA" id="ARBA00022679"/>
    </source>
</evidence>
<dbReference type="RefSeq" id="WP_106298329.1">
    <property type="nucleotide sequence ID" value="NZ_PVTI01000022.1"/>
</dbReference>
<gene>
    <name evidence="13" type="ORF">BCF74_12231</name>
</gene>
<keyword evidence="7" id="KW-0067">ATP-binding</keyword>
<dbReference type="Proteomes" id="UP000237822">
    <property type="component" value="Unassembled WGS sequence"/>
</dbReference>
<reference evidence="13 14" key="1">
    <citation type="submission" date="2018-03" db="EMBL/GenBank/DDBJ databases">
        <title>Genomic Encyclopedia of Archaeal and Bacterial Type Strains, Phase II (KMG-II): from individual species to whole genera.</title>
        <authorList>
            <person name="Goeker M."/>
        </authorList>
    </citation>
    <scope>NUCLEOTIDE SEQUENCE [LARGE SCALE GENOMIC DNA]</scope>
    <source>
        <strain evidence="13 14">ATCC BAA-1496</strain>
    </source>
</reference>
<dbReference type="SUPFAM" id="SSF55874">
    <property type="entry name" value="ATPase domain of HSP90 chaperone/DNA topoisomerase II/histidine kinase"/>
    <property type="match status" value="1"/>
</dbReference>
<feature type="domain" description="Histidine kinase/HSP90-like ATPase" evidence="11">
    <location>
        <begin position="369"/>
        <end position="458"/>
    </location>
</feature>
<evidence type="ECO:0000259" key="12">
    <source>
        <dbReference type="Pfam" id="PF07730"/>
    </source>
</evidence>
<dbReference type="InterPro" id="IPR003594">
    <property type="entry name" value="HATPase_dom"/>
</dbReference>
<organism evidence="13 14">
    <name type="scientific">Knoellia remsis</name>
    <dbReference type="NCBI Taxonomy" id="407159"/>
    <lineage>
        <taxon>Bacteria</taxon>
        <taxon>Bacillati</taxon>
        <taxon>Actinomycetota</taxon>
        <taxon>Actinomycetes</taxon>
        <taxon>Micrococcales</taxon>
        <taxon>Intrasporangiaceae</taxon>
        <taxon>Knoellia</taxon>
    </lineage>
</organism>
<feature type="domain" description="Signal transduction histidine kinase subgroup 3 dimerisation and phosphoacceptor" evidence="12">
    <location>
        <begin position="238"/>
        <end position="302"/>
    </location>
</feature>
<keyword evidence="3" id="KW-0597">Phosphoprotein</keyword>
<proteinExistence type="predicted"/>
<dbReference type="InterPro" id="IPR036890">
    <property type="entry name" value="HATPase_C_sf"/>
</dbReference>
<dbReference type="Gene3D" id="3.30.565.10">
    <property type="entry name" value="Histidine kinase-like ATPase, C-terminal domain"/>
    <property type="match status" value="1"/>
</dbReference>
<keyword evidence="4" id="KW-0808">Transferase</keyword>
<dbReference type="AlphaFoldDB" id="A0A2T0UCV8"/>
<sequence length="462" mass="49332">MPSARPSLPARLGGRLRAFFALDDEWVRPSPGIGQSDLTFGLVMLGLGLRALELSRSAGGLTGVTEPRWVQMLTVAAGALPLVARRRYPVAVGVFLALHMFVVGVTMGPVMGQLAMQISYFIALFSLVAWSRSRRTAVVVGGGIIAFMLLWVVWQFALGSGASEYLDARPEDASTGIFAPLPAAIILSFAVNILYFLGALVGGQVAWRGARQRAALEAQAATIHEQADSLRRRAVVDERLRIARELHDVVGHHVAVIGIQAGAARRVLDRRPAEAAAALGRIESSSRDAVTQMRGLLGTLRDIEDTADGTNPDVSQGSRDGDSRTPEPTLADLATLVGDHDSGSLRTAYRLVESRDGAHRDVPAPVGLTLYRIAQEALANVSRHSTATRVDVVARVECEGRAYAEVEVVDNGRPRAGTSGSGLGQLGMRERAASHKGMVDIGPRPVGGYRVRVRIPLGEKDV</sequence>
<evidence type="ECO:0000256" key="1">
    <source>
        <dbReference type="ARBA" id="ARBA00000085"/>
    </source>
</evidence>
<evidence type="ECO:0000313" key="13">
    <source>
        <dbReference type="EMBL" id="PRY55647.1"/>
    </source>
</evidence>
<evidence type="ECO:0000313" key="14">
    <source>
        <dbReference type="Proteomes" id="UP000237822"/>
    </source>
</evidence>
<dbReference type="InterPro" id="IPR050482">
    <property type="entry name" value="Sensor_HK_TwoCompSys"/>
</dbReference>
<evidence type="ECO:0000256" key="9">
    <source>
        <dbReference type="SAM" id="MobiDB-lite"/>
    </source>
</evidence>
<comment type="catalytic activity">
    <reaction evidence="1">
        <text>ATP + protein L-histidine = ADP + protein N-phospho-L-histidine.</text>
        <dbReference type="EC" id="2.7.13.3"/>
    </reaction>
</comment>
<dbReference type="Pfam" id="PF07730">
    <property type="entry name" value="HisKA_3"/>
    <property type="match status" value="1"/>
</dbReference>
<dbReference type="GO" id="GO:0000155">
    <property type="term" value="F:phosphorelay sensor kinase activity"/>
    <property type="evidence" value="ECO:0007669"/>
    <property type="project" value="InterPro"/>
</dbReference>
<dbReference type="PANTHER" id="PTHR24421:SF10">
    <property type="entry name" value="NITRATE_NITRITE SENSOR PROTEIN NARQ"/>
    <property type="match status" value="1"/>
</dbReference>
<accession>A0A2T0UCV8</accession>
<feature type="transmembrane region" description="Helical" evidence="10">
    <location>
        <begin position="114"/>
        <end position="130"/>
    </location>
</feature>
<dbReference type="CDD" id="cd16917">
    <property type="entry name" value="HATPase_UhpB-NarQ-NarX-like"/>
    <property type="match status" value="1"/>
</dbReference>